<proteinExistence type="predicted"/>
<dbReference type="Pfam" id="PF06209">
    <property type="entry name" value="COBRA1"/>
    <property type="match status" value="1"/>
</dbReference>
<reference evidence="2" key="1">
    <citation type="submission" date="2020-12" db="EMBL/GenBank/DDBJ databases">
        <title>Metabolic potential, ecology and presence of endohyphal bacteria is reflected in genomic diversity of Mucoromycotina.</title>
        <authorList>
            <person name="Muszewska A."/>
            <person name="Okrasinska A."/>
            <person name="Steczkiewicz K."/>
            <person name="Drgas O."/>
            <person name="Orlowska M."/>
            <person name="Perlinska-Lenart U."/>
            <person name="Aleksandrzak-Piekarczyk T."/>
            <person name="Szatraj K."/>
            <person name="Zielenkiewicz U."/>
            <person name="Pilsyk S."/>
            <person name="Malc E."/>
            <person name="Mieczkowski P."/>
            <person name="Kruszewska J.S."/>
            <person name="Biernat P."/>
            <person name="Pawlowska J."/>
        </authorList>
    </citation>
    <scope>NUCLEOTIDE SEQUENCE</scope>
    <source>
        <strain evidence="2">WA0000067209</strain>
    </source>
</reference>
<dbReference type="AlphaFoldDB" id="A0A8H7PGQ0"/>
<dbReference type="InterPro" id="IPR010405">
    <property type="entry name" value="COBRA1"/>
</dbReference>
<name>A0A8H7PGQ0_MORIS</name>
<organism evidence="2 3">
    <name type="scientific">Mortierella isabellina</name>
    <name type="common">Filamentous fungus</name>
    <name type="synonym">Umbelopsis isabellina</name>
    <dbReference type="NCBI Taxonomy" id="91625"/>
    <lineage>
        <taxon>Eukaryota</taxon>
        <taxon>Fungi</taxon>
        <taxon>Fungi incertae sedis</taxon>
        <taxon>Mucoromycota</taxon>
        <taxon>Mucoromycotina</taxon>
        <taxon>Umbelopsidomycetes</taxon>
        <taxon>Umbelopsidales</taxon>
        <taxon>Umbelopsidaceae</taxon>
        <taxon>Umbelopsis</taxon>
    </lineage>
</organism>
<sequence>MVYPKIYGHGLHCDCVMGHSIIAGKLRRAELRKSLTMDKSSEYIRELLSQHDPLTVISEVQSKHGLDLPNVGAVYPLLDFQGYTRHDVHKACLNAITGSILAKVHDPDFTVDQFQKLLSQTLPYIMEPNLQAIPMALLQRFPDKVEDDVLLMLKDDPALFEQCPMNIKRRIWKSDEAFFQTHLLRYFNTYHHDAALQNLLKTSKPERIGEVLNERRQHPVVQQLIEIIGREAKLYRMFTEMIRIVFQSTPHPILSTLKFDVLMRLHEDDIREIYDRDPCHKLTWTLNTCIRNQSMDTARINKIRECFDDAKREPKLYADFALILMDPATTELLSKFIVKWIRMSVDENAPQNLEEQWQWASRMLNLGNHAHDIAVSMKYKPPKMDREVYSQLWNTIGSLILEEQYDNEPGIDTDRDMEAKDAQVLEAMLPNDQISRDVFCQYVLDRTVEGDIHSLSRCLKHILASLPTSDDNILHTYTYQSFYTTFINLLIRLHLGKCVAHPRWRTVVMDEFLLKSVAWDVSVHLQLVQMFSAYFEPKLVGSLGDQITIVESWANTTCGQIDTSNTKNTKELYDAYHGLLEKSHKSFEGQYGITPSVVLQFLRSTFGSDTPAAGDQETVRDKSHTPKDDPMEE</sequence>
<protein>
    <submittedName>
        <fullName evidence="2">Uncharacterized protein</fullName>
    </submittedName>
</protein>
<feature type="compositionally biased region" description="Basic and acidic residues" evidence="1">
    <location>
        <begin position="617"/>
        <end position="633"/>
    </location>
</feature>
<feature type="region of interest" description="Disordered" evidence="1">
    <location>
        <begin position="608"/>
        <end position="633"/>
    </location>
</feature>
<accession>A0A8H7PGQ0</accession>
<dbReference type="PANTHER" id="PTHR13503">
    <property type="entry name" value="NEGATIVE ELONGATION FACTOR COMPLEX MEMBER B"/>
    <property type="match status" value="1"/>
</dbReference>
<evidence type="ECO:0000256" key="1">
    <source>
        <dbReference type="SAM" id="MobiDB-lite"/>
    </source>
</evidence>
<keyword evidence="3" id="KW-1185">Reference proteome</keyword>
<evidence type="ECO:0000313" key="3">
    <source>
        <dbReference type="Proteomes" id="UP000654370"/>
    </source>
</evidence>
<dbReference type="PANTHER" id="PTHR13503:SF3">
    <property type="entry name" value="NEGATIVE ELONGATION FACTOR B"/>
    <property type="match status" value="1"/>
</dbReference>
<dbReference type="Proteomes" id="UP000654370">
    <property type="component" value="Unassembled WGS sequence"/>
</dbReference>
<evidence type="ECO:0000313" key="2">
    <source>
        <dbReference type="EMBL" id="KAG2173657.1"/>
    </source>
</evidence>
<dbReference type="EMBL" id="JAEPQZ010000014">
    <property type="protein sequence ID" value="KAG2173657.1"/>
    <property type="molecule type" value="Genomic_DNA"/>
</dbReference>
<comment type="caution">
    <text evidence="2">The sequence shown here is derived from an EMBL/GenBank/DDBJ whole genome shotgun (WGS) entry which is preliminary data.</text>
</comment>
<dbReference type="OrthoDB" id="5548359at2759"/>
<dbReference type="GO" id="GO:0034244">
    <property type="term" value="P:negative regulation of transcription elongation by RNA polymerase II"/>
    <property type="evidence" value="ECO:0007669"/>
    <property type="project" value="TreeGrafter"/>
</dbReference>
<dbReference type="GO" id="GO:0032021">
    <property type="term" value="C:NELF complex"/>
    <property type="evidence" value="ECO:0007669"/>
    <property type="project" value="TreeGrafter"/>
</dbReference>
<gene>
    <name evidence="2" type="ORF">INT43_005077</name>
</gene>